<evidence type="ECO:0000256" key="1">
    <source>
        <dbReference type="SAM" id="MobiDB-lite"/>
    </source>
</evidence>
<dbReference type="AlphaFoldDB" id="A0A5B7I594"/>
<keyword evidence="3" id="KW-1185">Reference proteome</keyword>
<evidence type="ECO:0000313" key="3">
    <source>
        <dbReference type="Proteomes" id="UP000324222"/>
    </source>
</evidence>
<comment type="caution">
    <text evidence="2">The sequence shown here is derived from an EMBL/GenBank/DDBJ whole genome shotgun (WGS) entry which is preliminary data.</text>
</comment>
<accession>A0A5B7I594</accession>
<feature type="region of interest" description="Disordered" evidence="1">
    <location>
        <begin position="41"/>
        <end position="69"/>
    </location>
</feature>
<dbReference type="Proteomes" id="UP000324222">
    <property type="component" value="Unassembled WGS sequence"/>
</dbReference>
<dbReference type="EMBL" id="VSRR010042448">
    <property type="protein sequence ID" value="MPC76038.1"/>
    <property type="molecule type" value="Genomic_DNA"/>
</dbReference>
<reference evidence="2 3" key="1">
    <citation type="submission" date="2019-05" db="EMBL/GenBank/DDBJ databases">
        <title>Another draft genome of Portunus trituberculatus and its Hox gene families provides insights of decapod evolution.</title>
        <authorList>
            <person name="Jeong J.-H."/>
            <person name="Song I."/>
            <person name="Kim S."/>
            <person name="Choi T."/>
            <person name="Kim D."/>
            <person name="Ryu S."/>
            <person name="Kim W."/>
        </authorList>
    </citation>
    <scope>NUCLEOTIDE SEQUENCE [LARGE SCALE GENOMIC DNA]</scope>
    <source>
        <tissue evidence="2">Muscle</tissue>
    </source>
</reference>
<protein>
    <submittedName>
        <fullName evidence="2">Uncharacterized protein</fullName>
    </submittedName>
</protein>
<gene>
    <name evidence="2" type="ORF">E2C01_070439</name>
</gene>
<evidence type="ECO:0000313" key="2">
    <source>
        <dbReference type="EMBL" id="MPC76038.1"/>
    </source>
</evidence>
<organism evidence="2 3">
    <name type="scientific">Portunus trituberculatus</name>
    <name type="common">Swimming crab</name>
    <name type="synonym">Neptunus trituberculatus</name>
    <dbReference type="NCBI Taxonomy" id="210409"/>
    <lineage>
        <taxon>Eukaryota</taxon>
        <taxon>Metazoa</taxon>
        <taxon>Ecdysozoa</taxon>
        <taxon>Arthropoda</taxon>
        <taxon>Crustacea</taxon>
        <taxon>Multicrustacea</taxon>
        <taxon>Malacostraca</taxon>
        <taxon>Eumalacostraca</taxon>
        <taxon>Eucarida</taxon>
        <taxon>Decapoda</taxon>
        <taxon>Pleocyemata</taxon>
        <taxon>Brachyura</taxon>
        <taxon>Eubrachyura</taxon>
        <taxon>Portunoidea</taxon>
        <taxon>Portunidae</taxon>
        <taxon>Portuninae</taxon>
        <taxon>Portunus</taxon>
    </lineage>
</organism>
<proteinExistence type="predicted"/>
<name>A0A5B7I594_PORTR</name>
<feature type="compositionally biased region" description="Polar residues" evidence="1">
    <location>
        <begin position="57"/>
        <end position="69"/>
    </location>
</feature>
<sequence>MVTTLCRSFVSCWGNCSPPHLALQSGGYQCIDSSAAALITERQRSETQHPWPARTRQIGQDSRVSSPHR</sequence>